<comment type="caution">
    <text evidence="5">The sequence shown here is derived from an EMBL/GenBank/DDBJ whole genome shotgun (WGS) entry which is preliminary data.</text>
</comment>
<dbReference type="Gene3D" id="1.10.287.110">
    <property type="entry name" value="DnaJ domain"/>
    <property type="match status" value="1"/>
</dbReference>
<dbReference type="InterPro" id="IPR001005">
    <property type="entry name" value="SANT/Myb"/>
</dbReference>
<feature type="region of interest" description="Disordered" evidence="1">
    <location>
        <begin position="580"/>
        <end position="636"/>
    </location>
</feature>
<dbReference type="EMBL" id="JAOAOG010000327">
    <property type="protein sequence ID" value="KAJ6228403.1"/>
    <property type="molecule type" value="Genomic_DNA"/>
</dbReference>
<evidence type="ECO:0000259" key="4">
    <source>
        <dbReference type="PROSITE" id="PS51293"/>
    </source>
</evidence>
<feature type="domain" description="SANT" evidence="4">
    <location>
        <begin position="633"/>
        <end position="686"/>
    </location>
</feature>
<keyword evidence="6" id="KW-1185">Reference proteome</keyword>
<dbReference type="PROSITE" id="PS50090">
    <property type="entry name" value="MYB_LIKE"/>
    <property type="match status" value="1"/>
</dbReference>
<feature type="region of interest" description="Disordered" evidence="1">
    <location>
        <begin position="297"/>
        <end position="317"/>
    </location>
</feature>
<dbReference type="InterPro" id="IPR001623">
    <property type="entry name" value="DnaJ_domain"/>
</dbReference>
<dbReference type="Pfam" id="PF00226">
    <property type="entry name" value="DnaJ"/>
    <property type="match status" value="1"/>
</dbReference>
<protein>
    <submittedName>
        <fullName evidence="5">DNAj</fullName>
    </submittedName>
</protein>
<evidence type="ECO:0000259" key="3">
    <source>
        <dbReference type="PROSITE" id="PS50090"/>
    </source>
</evidence>
<feature type="compositionally biased region" description="Polar residues" evidence="1">
    <location>
        <begin position="592"/>
        <end position="606"/>
    </location>
</feature>
<gene>
    <name evidence="5" type="ORF">M0813_08753</name>
</gene>
<dbReference type="Proteomes" id="UP001150062">
    <property type="component" value="Unassembled WGS sequence"/>
</dbReference>
<feature type="domain" description="Myb-like" evidence="3">
    <location>
        <begin position="628"/>
        <end position="682"/>
    </location>
</feature>
<dbReference type="InterPro" id="IPR036869">
    <property type="entry name" value="J_dom_sf"/>
</dbReference>
<dbReference type="Pfam" id="PF21884">
    <property type="entry name" value="ZUO1-like_ZHD"/>
    <property type="match status" value="1"/>
</dbReference>
<dbReference type="PANTHER" id="PTHR43999">
    <property type="entry name" value="DNAJ HOMOLOG SUBFAMILY C MEMBER 2"/>
    <property type="match status" value="1"/>
</dbReference>
<dbReference type="InterPro" id="IPR018253">
    <property type="entry name" value="DnaJ_domain_CS"/>
</dbReference>
<reference evidence="5" key="1">
    <citation type="submission" date="2022-08" db="EMBL/GenBank/DDBJ databases">
        <title>Novel sulfate-reducing endosymbionts in the free-living metamonad Anaeramoeba.</title>
        <authorList>
            <person name="Jerlstrom-Hultqvist J."/>
            <person name="Cepicka I."/>
            <person name="Gallot-Lavallee L."/>
            <person name="Salas-Leiva D."/>
            <person name="Curtis B.A."/>
            <person name="Zahonova K."/>
            <person name="Pipaliya S."/>
            <person name="Dacks J."/>
            <person name="Roger A.J."/>
        </authorList>
    </citation>
    <scope>NUCLEOTIDE SEQUENCE</scope>
    <source>
        <strain evidence="5">Schooner1</strain>
    </source>
</reference>
<dbReference type="CDD" id="cd00167">
    <property type="entry name" value="SANT"/>
    <property type="match status" value="1"/>
</dbReference>
<dbReference type="PROSITE" id="PS51293">
    <property type="entry name" value="SANT"/>
    <property type="match status" value="1"/>
</dbReference>
<sequence length="700" mass="84388">MYQVPLLMAPKENEELGVFSPMCGPVTHIIDSAGHYIDEFYEAYKSGTIKGFNLKKWKTALKQRKEELRREKELKKLQSKKKQQAKKSHTDGSDSETGSDDSSSSSEEDERTKKLKAKFGDTKGRKKRRTKKKKFTQSKLKKLYEKDHYKVLGLEKEKWMATDEQIRKAYRKCVLKWHPDKANTKEDKLNAITKFKEVKQSFEILGNKERRKSYDSTLEIDDTLPHESDINDKNFYSQLFYVFANNSRWSDNKAAPQLGDKKTSIEKVFEFYEFWMNFKSWRDFSYLDKYDEEDAENREEKRWMNKQNMKERAKKKKKENLRIKKLVEMSYRCDPRIKQYYKEQKEIRDKQRKEILQQRRKEQDELRDKINQKKLEKEEQERKKKLDEQLKKKKENEKKQQLNVAKKKLRRMSKYFTFKFDRVDLEKICLDCKFEEFIELNQKIFDLLKQNEKGQLSKEEKEKNLQTVKQLFETQVAKEREKDRVMEEKRKQERLKREQERQQSKKNKVKVVWNTKERSLLSKLYKQYPSGTRNRYKIIASKIKTKSEQDVIDMISDIRSGKAAAYNINAYEQYKELTFKKNKAKKKDSEDSVTINYNTQYKRNSPNNGTQKANTQNTNTKKNNSTNTKKNNSDVWSNEQQKALEMGLQKYKPKEPKRWDKITAMVPNKTKRQCILRFKELAERIKRKRMQQQKQQQQKK</sequence>
<accession>A0ABQ8X6X7</accession>
<dbReference type="PROSITE" id="PS00636">
    <property type="entry name" value="DNAJ_1"/>
    <property type="match status" value="1"/>
</dbReference>
<feature type="compositionally biased region" description="Low complexity" evidence="1">
    <location>
        <begin position="607"/>
        <end position="630"/>
    </location>
</feature>
<dbReference type="PRINTS" id="PR00625">
    <property type="entry name" value="JDOMAIN"/>
</dbReference>
<evidence type="ECO:0000256" key="1">
    <source>
        <dbReference type="SAM" id="MobiDB-lite"/>
    </source>
</evidence>
<dbReference type="SMART" id="SM00271">
    <property type="entry name" value="DnaJ"/>
    <property type="match status" value="1"/>
</dbReference>
<feature type="region of interest" description="Disordered" evidence="1">
    <location>
        <begin position="482"/>
        <end position="507"/>
    </location>
</feature>
<feature type="domain" description="J" evidence="2">
    <location>
        <begin position="147"/>
        <end position="218"/>
    </location>
</feature>
<dbReference type="Gene3D" id="1.10.10.60">
    <property type="entry name" value="Homeodomain-like"/>
    <property type="match status" value="2"/>
</dbReference>
<name>A0ABQ8X6X7_9EUKA</name>
<feature type="compositionally biased region" description="Basic residues" evidence="1">
    <location>
        <begin position="124"/>
        <end position="137"/>
    </location>
</feature>
<evidence type="ECO:0000259" key="2">
    <source>
        <dbReference type="PROSITE" id="PS50076"/>
    </source>
</evidence>
<dbReference type="Pfam" id="PF23082">
    <property type="entry name" value="Myb_DNA-binding_2"/>
    <property type="match status" value="1"/>
</dbReference>
<dbReference type="InterPro" id="IPR017884">
    <property type="entry name" value="SANT_dom"/>
</dbReference>
<feature type="compositionally biased region" description="Basic residues" evidence="1">
    <location>
        <begin position="77"/>
        <end position="87"/>
    </location>
</feature>
<organism evidence="5 6">
    <name type="scientific">Anaeramoeba flamelloides</name>
    <dbReference type="NCBI Taxonomy" id="1746091"/>
    <lineage>
        <taxon>Eukaryota</taxon>
        <taxon>Metamonada</taxon>
        <taxon>Anaeramoebidae</taxon>
        <taxon>Anaeramoeba</taxon>
    </lineage>
</organism>
<dbReference type="Pfam" id="PF00249">
    <property type="entry name" value="Myb_DNA-binding"/>
    <property type="match status" value="1"/>
</dbReference>
<dbReference type="InterPro" id="IPR044634">
    <property type="entry name" value="Zuotin/DnaJC2"/>
</dbReference>
<dbReference type="InterPro" id="IPR054076">
    <property type="entry name" value="ZUO1-like_ZHD"/>
</dbReference>
<dbReference type="SUPFAM" id="SSF46689">
    <property type="entry name" value="Homeodomain-like"/>
    <property type="match status" value="1"/>
</dbReference>
<feature type="compositionally biased region" description="Basic and acidic residues" evidence="1">
    <location>
        <begin position="482"/>
        <end position="503"/>
    </location>
</feature>
<dbReference type="PANTHER" id="PTHR43999:SF1">
    <property type="entry name" value="DNAJ HOMOLOG SUBFAMILY C MEMBER 2"/>
    <property type="match status" value="1"/>
</dbReference>
<feature type="region of interest" description="Disordered" evidence="1">
    <location>
        <begin position="69"/>
        <end position="137"/>
    </location>
</feature>
<dbReference type="SMART" id="SM00717">
    <property type="entry name" value="SANT"/>
    <property type="match status" value="2"/>
</dbReference>
<dbReference type="PROSITE" id="PS50076">
    <property type="entry name" value="DNAJ_2"/>
    <property type="match status" value="1"/>
</dbReference>
<proteinExistence type="predicted"/>
<feature type="compositionally biased region" description="Basic and acidic residues" evidence="1">
    <location>
        <begin position="298"/>
        <end position="311"/>
    </location>
</feature>
<dbReference type="SUPFAM" id="SSF46565">
    <property type="entry name" value="Chaperone J-domain"/>
    <property type="match status" value="1"/>
</dbReference>
<evidence type="ECO:0000313" key="6">
    <source>
        <dbReference type="Proteomes" id="UP001150062"/>
    </source>
</evidence>
<dbReference type="CDD" id="cd06257">
    <property type="entry name" value="DnaJ"/>
    <property type="match status" value="1"/>
</dbReference>
<dbReference type="InterPro" id="IPR009057">
    <property type="entry name" value="Homeodomain-like_sf"/>
</dbReference>
<evidence type="ECO:0000313" key="5">
    <source>
        <dbReference type="EMBL" id="KAJ6228403.1"/>
    </source>
</evidence>